<keyword evidence="2" id="KW-1185">Reference proteome</keyword>
<dbReference type="InterPro" id="IPR001272">
    <property type="entry name" value="PEP_carboxykinase_ATP"/>
</dbReference>
<dbReference type="SUPFAM" id="SSF53795">
    <property type="entry name" value="PEP carboxykinase-like"/>
    <property type="match status" value="1"/>
</dbReference>
<dbReference type="InterPro" id="IPR013035">
    <property type="entry name" value="PEP_carboxykinase_C"/>
</dbReference>
<dbReference type="PANTHER" id="PTHR30031">
    <property type="entry name" value="PHOSPHOENOLPYRUVATE CARBOXYKINASE ATP"/>
    <property type="match status" value="1"/>
</dbReference>
<dbReference type="STRING" id="3818.A0A444XP90"/>
<accession>A0A444XP90</accession>
<evidence type="ECO:0008006" key="3">
    <source>
        <dbReference type="Google" id="ProtNLM"/>
    </source>
</evidence>
<dbReference type="GO" id="GO:0005829">
    <property type="term" value="C:cytosol"/>
    <property type="evidence" value="ECO:0007669"/>
    <property type="project" value="TreeGrafter"/>
</dbReference>
<dbReference type="Proteomes" id="UP000289738">
    <property type="component" value="Chromosome B09"/>
</dbReference>
<gene>
    <name evidence="1" type="ORF">Ahy_B09g097296</name>
</gene>
<dbReference type="EMBL" id="SDMP01000019">
    <property type="protein sequence ID" value="RYQ91426.1"/>
    <property type="molecule type" value="Genomic_DNA"/>
</dbReference>
<name>A0A444XP90_ARAHY</name>
<comment type="caution">
    <text evidence="1">The sequence shown here is derived from an EMBL/GenBank/DDBJ whole genome shotgun (WGS) entry which is preliminary data.</text>
</comment>
<organism evidence="1 2">
    <name type="scientific">Arachis hypogaea</name>
    <name type="common">Peanut</name>
    <dbReference type="NCBI Taxonomy" id="3818"/>
    <lineage>
        <taxon>Eukaryota</taxon>
        <taxon>Viridiplantae</taxon>
        <taxon>Streptophyta</taxon>
        <taxon>Embryophyta</taxon>
        <taxon>Tracheophyta</taxon>
        <taxon>Spermatophyta</taxon>
        <taxon>Magnoliopsida</taxon>
        <taxon>eudicotyledons</taxon>
        <taxon>Gunneridae</taxon>
        <taxon>Pentapetalae</taxon>
        <taxon>rosids</taxon>
        <taxon>fabids</taxon>
        <taxon>Fabales</taxon>
        <taxon>Fabaceae</taxon>
        <taxon>Papilionoideae</taxon>
        <taxon>50 kb inversion clade</taxon>
        <taxon>dalbergioids sensu lato</taxon>
        <taxon>Dalbergieae</taxon>
        <taxon>Pterocarpus clade</taxon>
        <taxon>Arachis</taxon>
    </lineage>
</organism>
<evidence type="ECO:0000313" key="2">
    <source>
        <dbReference type="Proteomes" id="UP000289738"/>
    </source>
</evidence>
<protein>
    <recommendedName>
        <fullName evidence="3">Phosphoenolpyruvate carboxykinase (ATP)</fullName>
    </recommendedName>
</protein>
<dbReference type="Pfam" id="PF01293">
    <property type="entry name" value="PEPCK_ATP"/>
    <property type="match status" value="1"/>
</dbReference>
<dbReference type="Gene3D" id="3.90.228.20">
    <property type="match status" value="1"/>
</dbReference>
<dbReference type="GO" id="GO:0006094">
    <property type="term" value="P:gluconeogenesis"/>
    <property type="evidence" value="ECO:0007669"/>
    <property type="project" value="InterPro"/>
</dbReference>
<dbReference type="PANTHER" id="PTHR30031:SF0">
    <property type="entry name" value="PHOSPHOENOLPYRUVATE CARBOXYKINASE (ATP)"/>
    <property type="match status" value="1"/>
</dbReference>
<proteinExistence type="predicted"/>
<reference evidence="1 2" key="1">
    <citation type="submission" date="2019-01" db="EMBL/GenBank/DDBJ databases">
        <title>Sequencing of cultivated peanut Arachis hypogaea provides insights into genome evolution and oil improvement.</title>
        <authorList>
            <person name="Chen X."/>
        </authorList>
    </citation>
    <scope>NUCLEOTIDE SEQUENCE [LARGE SCALE GENOMIC DNA]</scope>
    <source>
        <strain evidence="2">cv. Fuhuasheng</strain>
        <tissue evidence="1">Leaves</tissue>
    </source>
</reference>
<dbReference type="GO" id="GO:0005524">
    <property type="term" value="F:ATP binding"/>
    <property type="evidence" value="ECO:0007669"/>
    <property type="project" value="InterPro"/>
</dbReference>
<dbReference type="GO" id="GO:0004612">
    <property type="term" value="F:phosphoenolpyruvate carboxykinase (ATP) activity"/>
    <property type="evidence" value="ECO:0007669"/>
    <property type="project" value="InterPro"/>
</dbReference>
<evidence type="ECO:0000313" key="1">
    <source>
        <dbReference type="EMBL" id="RYQ91426.1"/>
    </source>
</evidence>
<sequence length="96" mass="10786">MLAEKMEKHGATGWLVKTGWSGDRYGYGSRIKLPYTRKIIDAIHSGSLLNAEYKKTEIFGFEISTEVEGVTSEILDPITTVSSLCWVCMSNHFKIL</sequence>
<dbReference type="AlphaFoldDB" id="A0A444XP90"/>